<organism evidence="1">
    <name type="scientific">Arundo donax</name>
    <name type="common">Giant reed</name>
    <name type="synonym">Donax arundinaceus</name>
    <dbReference type="NCBI Taxonomy" id="35708"/>
    <lineage>
        <taxon>Eukaryota</taxon>
        <taxon>Viridiplantae</taxon>
        <taxon>Streptophyta</taxon>
        <taxon>Embryophyta</taxon>
        <taxon>Tracheophyta</taxon>
        <taxon>Spermatophyta</taxon>
        <taxon>Magnoliopsida</taxon>
        <taxon>Liliopsida</taxon>
        <taxon>Poales</taxon>
        <taxon>Poaceae</taxon>
        <taxon>PACMAD clade</taxon>
        <taxon>Arundinoideae</taxon>
        <taxon>Arundineae</taxon>
        <taxon>Arundo</taxon>
    </lineage>
</organism>
<reference evidence="1" key="1">
    <citation type="submission" date="2014-09" db="EMBL/GenBank/DDBJ databases">
        <authorList>
            <person name="Magalhaes I.L.F."/>
            <person name="Oliveira U."/>
            <person name="Santos F.R."/>
            <person name="Vidigal T.H.D.A."/>
            <person name="Brescovit A.D."/>
            <person name="Santos A.J."/>
        </authorList>
    </citation>
    <scope>NUCLEOTIDE SEQUENCE</scope>
    <source>
        <tissue evidence="1">Shoot tissue taken approximately 20 cm above the soil surface</tissue>
    </source>
</reference>
<dbReference type="AlphaFoldDB" id="A0A0A9H6I1"/>
<evidence type="ECO:0000313" key="1">
    <source>
        <dbReference type="EMBL" id="JAE31404.1"/>
    </source>
</evidence>
<reference evidence="1" key="2">
    <citation type="journal article" date="2015" name="Data Brief">
        <title>Shoot transcriptome of the giant reed, Arundo donax.</title>
        <authorList>
            <person name="Barrero R.A."/>
            <person name="Guerrero F.D."/>
            <person name="Moolhuijzen P."/>
            <person name="Goolsby J.A."/>
            <person name="Tidwell J."/>
            <person name="Bellgard S.E."/>
            <person name="Bellgard M.I."/>
        </authorList>
    </citation>
    <scope>NUCLEOTIDE SEQUENCE</scope>
    <source>
        <tissue evidence="1">Shoot tissue taken approximately 20 cm above the soil surface</tissue>
    </source>
</reference>
<sequence length="39" mass="3848">MQLENRTGDNSADAGAPIFAFVPNPLAGPLAVPAISAGP</sequence>
<accession>A0A0A9H6I1</accession>
<dbReference type="EMBL" id="GBRH01166492">
    <property type="protein sequence ID" value="JAE31404.1"/>
    <property type="molecule type" value="Transcribed_RNA"/>
</dbReference>
<proteinExistence type="predicted"/>
<protein>
    <submittedName>
        <fullName evidence="1">Uncharacterized protein</fullName>
    </submittedName>
</protein>
<name>A0A0A9H6I1_ARUDO</name>